<dbReference type="Gene3D" id="3.40.50.720">
    <property type="entry name" value="NAD(P)-binding Rossmann-like Domain"/>
    <property type="match status" value="1"/>
</dbReference>
<dbReference type="SUPFAM" id="SSF51735">
    <property type="entry name" value="NAD(P)-binding Rossmann-fold domains"/>
    <property type="match status" value="1"/>
</dbReference>
<dbReference type="Pfam" id="PF13241">
    <property type="entry name" value="NAD_binding_7"/>
    <property type="match status" value="1"/>
</dbReference>
<dbReference type="GO" id="GO:0043115">
    <property type="term" value="F:precorrin-2 dehydrogenase activity"/>
    <property type="evidence" value="ECO:0007669"/>
    <property type="project" value="UniProtKB-EC"/>
</dbReference>
<dbReference type="EC" id="1.3.1.76" evidence="2"/>
<evidence type="ECO:0000256" key="1">
    <source>
        <dbReference type="ARBA" id="ARBA00005010"/>
    </source>
</evidence>
<organism evidence="9">
    <name type="scientific">marine metagenome</name>
    <dbReference type="NCBI Taxonomy" id="408172"/>
    <lineage>
        <taxon>unclassified sequences</taxon>
        <taxon>metagenomes</taxon>
        <taxon>ecological metagenomes</taxon>
    </lineage>
</organism>
<reference evidence="9" key="1">
    <citation type="submission" date="2018-05" db="EMBL/GenBank/DDBJ databases">
        <authorList>
            <person name="Lanie J.A."/>
            <person name="Ng W.-L."/>
            <person name="Kazmierczak K.M."/>
            <person name="Andrzejewski T.M."/>
            <person name="Davidsen T.M."/>
            <person name="Wayne K.J."/>
            <person name="Tettelin H."/>
            <person name="Glass J.I."/>
            <person name="Rusch D."/>
            <person name="Podicherti R."/>
            <person name="Tsui H.-C.T."/>
            <person name="Winkler M.E."/>
        </authorList>
    </citation>
    <scope>NUCLEOTIDE SEQUENCE</scope>
</reference>
<feature type="domain" description="Siroheme synthase central" evidence="8">
    <location>
        <begin position="119"/>
        <end position="144"/>
    </location>
</feature>
<dbReference type="InterPro" id="IPR006367">
    <property type="entry name" value="Sirohaem_synthase_N"/>
</dbReference>
<dbReference type="PANTHER" id="PTHR35330">
    <property type="entry name" value="SIROHEME BIOSYNTHESIS PROTEIN MET8"/>
    <property type="match status" value="1"/>
</dbReference>
<dbReference type="PANTHER" id="PTHR35330:SF1">
    <property type="entry name" value="SIROHEME BIOSYNTHESIS PROTEIN MET8"/>
    <property type="match status" value="1"/>
</dbReference>
<dbReference type="SUPFAM" id="SSF75615">
    <property type="entry name" value="Siroheme synthase middle domains-like"/>
    <property type="match status" value="1"/>
</dbReference>
<feature type="non-terminal residue" evidence="9">
    <location>
        <position position="188"/>
    </location>
</feature>
<comment type="catalytic activity">
    <reaction evidence="6">
        <text>precorrin-2 + NAD(+) = sirohydrochlorin + NADH + 2 H(+)</text>
        <dbReference type="Rhea" id="RHEA:15613"/>
        <dbReference type="ChEBI" id="CHEBI:15378"/>
        <dbReference type="ChEBI" id="CHEBI:57540"/>
        <dbReference type="ChEBI" id="CHEBI:57945"/>
        <dbReference type="ChEBI" id="CHEBI:58351"/>
        <dbReference type="ChEBI" id="CHEBI:58827"/>
        <dbReference type="EC" id="1.3.1.76"/>
    </reaction>
</comment>
<dbReference type="InterPro" id="IPR037115">
    <property type="entry name" value="Sirohaem_synt_dimer_dom_sf"/>
</dbReference>
<dbReference type="InterPro" id="IPR028161">
    <property type="entry name" value="Met8-like"/>
</dbReference>
<sequence length="188" mass="20349">VDYFPLFADLTDRPCLIVGGGRVAGRKVRQLLRAGAKITVNARSLNPYLLELTKTGKITSAVGAFIPELVNDHLLVIAATSDAAINQAVAETAAANFRLCNVVDDRKHSSFIVPGIIDRDPMIVAISSGGRSPTLTTLIRQKIEVLLPARLGAVARWAGVWRDTVRARLPAPRARRRFWQTALDGTAS</sequence>
<keyword evidence="3" id="KW-0560">Oxidoreductase</keyword>
<dbReference type="Pfam" id="PF10414">
    <property type="entry name" value="CysG_dimeriser"/>
    <property type="match status" value="1"/>
</dbReference>
<accession>A0A382CYJ0</accession>
<dbReference type="EMBL" id="UINC01036643">
    <property type="protein sequence ID" value="SVB30929.1"/>
    <property type="molecule type" value="Genomic_DNA"/>
</dbReference>
<evidence type="ECO:0000259" key="8">
    <source>
        <dbReference type="Pfam" id="PF14824"/>
    </source>
</evidence>
<name>A0A382CYJ0_9ZZZZ</name>
<evidence type="ECO:0000259" key="7">
    <source>
        <dbReference type="Pfam" id="PF10414"/>
    </source>
</evidence>
<feature type="non-terminal residue" evidence="9">
    <location>
        <position position="1"/>
    </location>
</feature>
<protein>
    <recommendedName>
        <fullName evidence="2">precorrin-2 dehydrogenase</fullName>
        <ecNumber evidence="2">1.3.1.76</ecNumber>
    </recommendedName>
</protein>
<dbReference type="InterPro" id="IPR019478">
    <property type="entry name" value="Sirohaem_synthase_dimer_dom"/>
</dbReference>
<dbReference type="GO" id="GO:0004325">
    <property type="term" value="F:ferrochelatase activity"/>
    <property type="evidence" value="ECO:0007669"/>
    <property type="project" value="InterPro"/>
</dbReference>
<keyword evidence="4" id="KW-0520">NAD</keyword>
<evidence type="ECO:0000313" key="9">
    <source>
        <dbReference type="EMBL" id="SVB30929.1"/>
    </source>
</evidence>
<evidence type="ECO:0000256" key="2">
    <source>
        <dbReference type="ARBA" id="ARBA00012400"/>
    </source>
</evidence>
<evidence type="ECO:0000256" key="5">
    <source>
        <dbReference type="ARBA" id="ARBA00023244"/>
    </source>
</evidence>
<dbReference type="NCBIfam" id="TIGR01470">
    <property type="entry name" value="cysG_Nterm"/>
    <property type="match status" value="1"/>
</dbReference>
<evidence type="ECO:0000256" key="4">
    <source>
        <dbReference type="ARBA" id="ARBA00023027"/>
    </source>
</evidence>
<gene>
    <name evidence="9" type="ORF">METZ01_LOCUS183783</name>
</gene>
<dbReference type="InterPro" id="IPR028281">
    <property type="entry name" value="Sirohaem_synthase_central"/>
</dbReference>
<feature type="domain" description="Sirohaem synthase dimerisation" evidence="7">
    <location>
        <begin position="150"/>
        <end position="187"/>
    </location>
</feature>
<comment type="pathway">
    <text evidence="1">Porphyrin-containing compound metabolism; siroheme biosynthesis; sirohydrochlorin from precorrin-2: step 1/1.</text>
</comment>
<dbReference type="InterPro" id="IPR036291">
    <property type="entry name" value="NAD(P)-bd_dom_sf"/>
</dbReference>
<evidence type="ECO:0000256" key="6">
    <source>
        <dbReference type="ARBA" id="ARBA00047561"/>
    </source>
</evidence>
<proteinExistence type="predicted"/>
<keyword evidence="5" id="KW-0627">Porphyrin biosynthesis</keyword>
<dbReference type="Gene3D" id="3.30.160.110">
    <property type="entry name" value="Siroheme synthase, domain 2"/>
    <property type="match status" value="1"/>
</dbReference>
<dbReference type="AlphaFoldDB" id="A0A382CYJ0"/>
<dbReference type="GO" id="GO:0019354">
    <property type="term" value="P:siroheme biosynthetic process"/>
    <property type="evidence" value="ECO:0007669"/>
    <property type="project" value="UniProtKB-UniPathway"/>
</dbReference>
<dbReference type="UniPathway" id="UPA00262">
    <property type="reaction ID" value="UER00222"/>
</dbReference>
<dbReference type="Pfam" id="PF14824">
    <property type="entry name" value="Sirohm_synth_M"/>
    <property type="match status" value="1"/>
</dbReference>
<evidence type="ECO:0000256" key="3">
    <source>
        <dbReference type="ARBA" id="ARBA00023002"/>
    </source>
</evidence>
<dbReference type="Gene3D" id="1.10.8.210">
    <property type="entry name" value="Sirohaem synthase, dimerisation domain"/>
    <property type="match status" value="1"/>
</dbReference>